<dbReference type="PROSITE" id="PS51257">
    <property type="entry name" value="PROKAR_LIPOPROTEIN"/>
    <property type="match status" value="1"/>
</dbReference>
<evidence type="ECO:0000313" key="3">
    <source>
        <dbReference type="Proteomes" id="UP000185895"/>
    </source>
</evidence>
<dbReference type="Proteomes" id="UP000185895">
    <property type="component" value="Unassembled WGS sequence"/>
</dbReference>
<evidence type="ECO:0000313" key="2">
    <source>
        <dbReference type="EMBL" id="OEY94366.1"/>
    </source>
</evidence>
<dbReference type="EMBL" id="MKKK01000034">
    <property type="protein sequence ID" value="OEY94366.1"/>
    <property type="molecule type" value="Genomic_DNA"/>
</dbReference>
<proteinExistence type="predicted"/>
<keyword evidence="1" id="KW-0732">Signal</keyword>
<accession>A0A1E7R4Y2</accession>
<feature type="chain" id="PRO_5043144582" evidence="1">
    <location>
        <begin position="21"/>
        <end position="198"/>
    </location>
</feature>
<dbReference type="STRING" id="1262585.BJI46_03215"/>
<gene>
    <name evidence="2" type="ORF">BJI46_03215</name>
</gene>
<sequence length="198" mass="21286">MQLRLSLTLGMIAFSLVGCARFSISNHSLDYKKTQAVAPLNVPADVQMRPQQALYPAPVINPQALQQAPNFSNAKGNRFEMPRPDANTAPVSNAATGVANTQPQFVTDGNNVPLLKIDGNAETVWKYVVAAASTANLNATDGKTPYQLSVQYEGKTYILRLSPTGTSNVLGVYQGNSNFAPTETAHELLNLIAQNWPA</sequence>
<dbReference type="AlphaFoldDB" id="A0A1E7R4Y2"/>
<keyword evidence="3" id="KW-1185">Reference proteome</keyword>
<organism evidence="2 3">
    <name type="scientific">Acinetobacter qingfengensis</name>
    <dbReference type="NCBI Taxonomy" id="1262585"/>
    <lineage>
        <taxon>Bacteria</taxon>
        <taxon>Pseudomonadati</taxon>
        <taxon>Pseudomonadota</taxon>
        <taxon>Gammaproteobacteria</taxon>
        <taxon>Moraxellales</taxon>
        <taxon>Moraxellaceae</taxon>
        <taxon>Acinetobacter</taxon>
    </lineage>
</organism>
<dbReference type="RefSeq" id="WP_070070173.1">
    <property type="nucleotide sequence ID" value="NZ_MKKK01000034.1"/>
</dbReference>
<protein>
    <submittedName>
        <fullName evidence="2">Uncharacterized protein</fullName>
    </submittedName>
</protein>
<evidence type="ECO:0000256" key="1">
    <source>
        <dbReference type="SAM" id="SignalP"/>
    </source>
</evidence>
<comment type="caution">
    <text evidence="2">The sequence shown here is derived from an EMBL/GenBank/DDBJ whole genome shotgun (WGS) entry which is preliminary data.</text>
</comment>
<reference evidence="2 3" key="1">
    <citation type="submission" date="2016-09" db="EMBL/GenBank/DDBJ databases">
        <authorList>
            <person name="Capua I."/>
            <person name="De Benedictis P."/>
            <person name="Joannis T."/>
            <person name="Lombin L.H."/>
            <person name="Cattoli G."/>
        </authorList>
    </citation>
    <scope>NUCLEOTIDE SEQUENCE [LARGE SCALE GENOMIC DNA]</scope>
    <source>
        <strain evidence="2 3">ANC 4671</strain>
    </source>
</reference>
<dbReference type="OrthoDB" id="6710665at2"/>
<feature type="signal peptide" evidence="1">
    <location>
        <begin position="1"/>
        <end position="20"/>
    </location>
</feature>
<name>A0A1E7R4Y2_9GAMM</name>